<organism evidence="4 5">
    <name type="scientific">Aureimonas ureilytica</name>
    <dbReference type="NCBI Taxonomy" id="401562"/>
    <lineage>
        <taxon>Bacteria</taxon>
        <taxon>Pseudomonadati</taxon>
        <taxon>Pseudomonadota</taxon>
        <taxon>Alphaproteobacteria</taxon>
        <taxon>Hyphomicrobiales</taxon>
        <taxon>Aurantimonadaceae</taxon>
        <taxon>Aureimonas</taxon>
    </lineage>
</organism>
<dbReference type="RefSeq" id="WP_058598411.1">
    <property type="nucleotide sequence ID" value="NZ_LDQA01000001.1"/>
</dbReference>
<dbReference type="Proteomes" id="UP000078529">
    <property type="component" value="Unassembled WGS sequence"/>
</dbReference>
<gene>
    <name evidence="4" type="ORF">NS365_01045</name>
</gene>
<protein>
    <recommendedName>
        <fullName evidence="2">FAD assembly factor SdhE</fullName>
    </recommendedName>
</protein>
<name>A0A147DBM0_9HYPH</name>
<reference evidence="4 5" key="1">
    <citation type="journal article" date="2016" name="Front. Microbiol.">
        <title>Genomic Resource of Rice Seed Associated Bacteria.</title>
        <authorList>
            <person name="Midha S."/>
            <person name="Bansal K."/>
            <person name="Sharma S."/>
            <person name="Kumar N."/>
            <person name="Patil P.P."/>
            <person name="Chaudhry V."/>
            <person name="Patil P.B."/>
        </authorList>
    </citation>
    <scope>NUCLEOTIDE SEQUENCE [LARGE SCALE GENOMIC DNA]</scope>
    <source>
        <strain evidence="4 5">NS365</strain>
    </source>
</reference>
<dbReference type="InterPro" id="IPR036714">
    <property type="entry name" value="SDH_sf"/>
</dbReference>
<dbReference type="PANTHER" id="PTHR12469">
    <property type="entry name" value="PROTEIN EMI5 HOMOLOG, MITOCHONDRIAL"/>
    <property type="match status" value="1"/>
</dbReference>
<evidence type="ECO:0000313" key="4">
    <source>
        <dbReference type="EMBL" id="KTR08553.1"/>
    </source>
</evidence>
<dbReference type="PANTHER" id="PTHR12469:SF2">
    <property type="entry name" value="SUCCINATE DEHYDROGENASE ASSEMBLY FACTOR 2, MITOCHONDRIAL"/>
    <property type="match status" value="1"/>
</dbReference>
<sequence length="98" mass="11306">MTGTTRSSSDLEPRRRKALFRSWHRGTREMDLVLGRFADAEIGSLSDDDLTIYEHLMEAPDRDLFSWLTGTQETPANYDTPVFQRIKSFYALNQMDAS</sequence>
<dbReference type="Pfam" id="PF03937">
    <property type="entry name" value="Sdh5"/>
    <property type="match status" value="1"/>
</dbReference>
<dbReference type="InterPro" id="IPR005631">
    <property type="entry name" value="SDH"/>
</dbReference>
<dbReference type="EMBL" id="LDQA01000001">
    <property type="protein sequence ID" value="KTR08553.1"/>
    <property type="molecule type" value="Genomic_DNA"/>
</dbReference>
<dbReference type="Gene3D" id="1.10.150.250">
    <property type="entry name" value="Flavinator of succinate dehydrogenase"/>
    <property type="match status" value="1"/>
</dbReference>
<evidence type="ECO:0000313" key="5">
    <source>
        <dbReference type="Proteomes" id="UP000078529"/>
    </source>
</evidence>
<evidence type="ECO:0000256" key="1">
    <source>
        <dbReference type="ARBA" id="ARBA00008571"/>
    </source>
</evidence>
<comment type="similarity">
    <text evidence="1">Belongs to the SdhE FAD assembly factor family.</text>
</comment>
<dbReference type="PATRIC" id="fig|401562.4.peg.210"/>
<proteinExistence type="inferred from homology"/>
<evidence type="ECO:0000256" key="2">
    <source>
        <dbReference type="ARBA" id="ARBA00019418"/>
    </source>
</evidence>
<evidence type="ECO:0000256" key="3">
    <source>
        <dbReference type="ARBA" id="ARBA00023186"/>
    </source>
</evidence>
<accession>A0A147DBM0</accession>
<dbReference type="AlphaFoldDB" id="A0A147DBM0"/>
<dbReference type="SUPFAM" id="SSF109910">
    <property type="entry name" value="YgfY-like"/>
    <property type="match status" value="1"/>
</dbReference>
<keyword evidence="3" id="KW-0143">Chaperone</keyword>
<dbReference type="GO" id="GO:0006099">
    <property type="term" value="P:tricarboxylic acid cycle"/>
    <property type="evidence" value="ECO:0007669"/>
    <property type="project" value="TreeGrafter"/>
</dbReference>
<comment type="caution">
    <text evidence="4">The sequence shown here is derived from an EMBL/GenBank/DDBJ whole genome shotgun (WGS) entry which is preliminary data.</text>
</comment>
<keyword evidence="5" id="KW-1185">Reference proteome</keyword>